<feature type="non-terminal residue" evidence="2">
    <location>
        <position position="1"/>
    </location>
</feature>
<feature type="signal peptide" evidence="1">
    <location>
        <begin position="1"/>
        <end position="20"/>
    </location>
</feature>
<keyword evidence="1" id="KW-0732">Signal</keyword>
<dbReference type="AlphaFoldDB" id="A0A8J2PLG2"/>
<reference evidence="2" key="1">
    <citation type="submission" date="2021-06" db="EMBL/GenBank/DDBJ databases">
        <authorList>
            <person name="Hodson N. C."/>
            <person name="Mongue J. A."/>
            <person name="Jaron S. K."/>
        </authorList>
    </citation>
    <scope>NUCLEOTIDE SEQUENCE</scope>
</reference>
<accession>A0A8J2PLG2</accession>
<sequence>MVNAALLGIFYVVGIALTNAFQDGDIYQFTSALDEKAITVAKEPDAGTLISLEPWRDGSNQKWLAVEAVVAGDNYILLPRLQKWDWNKFVNREGTIKDRHDSLPDFTLVMNVDKEQKVSQEFRDSKPHQQWRSIRVEGKSYHLIKNIGTDKCLRNPGEQKKNSGIFQRIKQASQVLARGTEKPKNP</sequence>
<evidence type="ECO:0000313" key="3">
    <source>
        <dbReference type="Proteomes" id="UP000708208"/>
    </source>
</evidence>
<gene>
    <name evidence="2" type="ORF">AFUS01_LOCUS37894</name>
</gene>
<dbReference type="Proteomes" id="UP000708208">
    <property type="component" value="Unassembled WGS sequence"/>
</dbReference>
<proteinExistence type="predicted"/>
<keyword evidence="3" id="KW-1185">Reference proteome</keyword>
<dbReference type="OrthoDB" id="8279822at2759"/>
<evidence type="ECO:0000256" key="1">
    <source>
        <dbReference type="SAM" id="SignalP"/>
    </source>
</evidence>
<evidence type="ECO:0000313" key="2">
    <source>
        <dbReference type="EMBL" id="CAG7827939.1"/>
    </source>
</evidence>
<dbReference type="EMBL" id="CAJVCH010545458">
    <property type="protein sequence ID" value="CAG7827939.1"/>
    <property type="molecule type" value="Genomic_DNA"/>
</dbReference>
<dbReference type="CDD" id="cd00161">
    <property type="entry name" value="beta-trefoil_Ricin-like"/>
    <property type="match status" value="1"/>
</dbReference>
<protein>
    <recommendedName>
        <fullName evidence="4">Ricin B lectin domain-containing protein</fullName>
    </recommendedName>
</protein>
<comment type="caution">
    <text evidence="2">The sequence shown here is derived from an EMBL/GenBank/DDBJ whole genome shotgun (WGS) entry which is preliminary data.</text>
</comment>
<evidence type="ECO:0008006" key="4">
    <source>
        <dbReference type="Google" id="ProtNLM"/>
    </source>
</evidence>
<organism evidence="2 3">
    <name type="scientific">Allacma fusca</name>
    <dbReference type="NCBI Taxonomy" id="39272"/>
    <lineage>
        <taxon>Eukaryota</taxon>
        <taxon>Metazoa</taxon>
        <taxon>Ecdysozoa</taxon>
        <taxon>Arthropoda</taxon>
        <taxon>Hexapoda</taxon>
        <taxon>Collembola</taxon>
        <taxon>Symphypleona</taxon>
        <taxon>Sminthuridae</taxon>
        <taxon>Allacma</taxon>
    </lineage>
</organism>
<name>A0A8J2PLG2_9HEXA</name>
<feature type="chain" id="PRO_5035222917" description="Ricin B lectin domain-containing protein" evidence="1">
    <location>
        <begin position="21"/>
        <end position="186"/>
    </location>
</feature>